<sequence length="258" mass="30510">MNNFYTIYRLNLKRFFGICFGLHSLGNDFIDEYINKLGRRKTMDIQTQSFANEVNDYISKYREAYNQEEELEKLVNEELIDFKKELKLIMEQRLQRIVQIKEQNGHKLQHPYAEPLRHHEHKTIVPNEKITRYLDDLKHYNTKDILTPVKQMTYRSSRARSIPVKAKDSPQEEDIHIMNSFLQPSTPLAILLSPVEITHNIDIKSLEDSSPPSDNESSPEESDFDDEIYTYYYESDISVDSNAESNRKSQRNWNITNL</sequence>
<protein>
    <submittedName>
        <fullName evidence="2">Uncharacterized protein</fullName>
    </submittedName>
</protein>
<reference evidence="2 3" key="1">
    <citation type="submission" date="2020-05" db="EMBL/GenBank/DDBJ databases">
        <authorList>
            <person name="Casaregola S."/>
            <person name="Devillers H."/>
            <person name="Grondin C."/>
        </authorList>
    </citation>
    <scope>NUCLEOTIDE SEQUENCE [LARGE SCALE GENOMIC DNA]</scope>
    <source>
        <strain evidence="2 3">CLIB 1767</strain>
    </source>
</reference>
<keyword evidence="3" id="KW-1185">Reference proteome</keyword>
<dbReference type="OrthoDB" id="4069739at2759"/>
<proteinExistence type="predicted"/>
<feature type="region of interest" description="Disordered" evidence="1">
    <location>
        <begin position="204"/>
        <end position="225"/>
    </location>
</feature>
<dbReference type="GeneID" id="64859098"/>
<evidence type="ECO:0000313" key="3">
    <source>
        <dbReference type="Proteomes" id="UP000644660"/>
    </source>
</evidence>
<evidence type="ECO:0000313" key="2">
    <source>
        <dbReference type="EMBL" id="CAB4256030.1"/>
    </source>
</evidence>
<evidence type="ECO:0000256" key="1">
    <source>
        <dbReference type="SAM" id="MobiDB-lite"/>
    </source>
</evidence>
<organism evidence="2 3">
    <name type="scientific">Maudiozyma barnettii</name>
    <dbReference type="NCBI Taxonomy" id="61262"/>
    <lineage>
        <taxon>Eukaryota</taxon>
        <taxon>Fungi</taxon>
        <taxon>Dikarya</taxon>
        <taxon>Ascomycota</taxon>
        <taxon>Saccharomycotina</taxon>
        <taxon>Saccharomycetes</taxon>
        <taxon>Saccharomycetales</taxon>
        <taxon>Saccharomycetaceae</taxon>
        <taxon>Maudiozyma</taxon>
    </lineage>
</organism>
<dbReference type="AlphaFoldDB" id="A0A8H2VII9"/>
<comment type="caution">
    <text evidence="2">The sequence shown here is derived from an EMBL/GenBank/DDBJ whole genome shotgun (WGS) entry which is preliminary data.</text>
</comment>
<gene>
    <name evidence="2" type="ORF">KABA2_08S01650</name>
</gene>
<dbReference type="Proteomes" id="UP000644660">
    <property type="component" value="Unassembled WGS sequence"/>
</dbReference>
<dbReference type="RefSeq" id="XP_041407874.1">
    <property type="nucleotide sequence ID" value="XM_041551940.1"/>
</dbReference>
<name>A0A8H2VII9_9SACH</name>
<dbReference type="EMBL" id="CAEFZW010000008">
    <property type="protein sequence ID" value="CAB4256030.1"/>
    <property type="molecule type" value="Genomic_DNA"/>
</dbReference>
<accession>A0A8H2VII9</accession>